<dbReference type="RefSeq" id="WP_212703460.1">
    <property type="nucleotide sequence ID" value="NZ_CP073581.1"/>
</dbReference>
<dbReference type="Gene3D" id="2.150.10.10">
    <property type="entry name" value="Serralysin-like metalloprotease, C-terminal"/>
    <property type="match status" value="3"/>
</dbReference>
<evidence type="ECO:0000256" key="2">
    <source>
        <dbReference type="ARBA" id="ARBA00022525"/>
    </source>
</evidence>
<gene>
    <name evidence="3" type="ORF">KDD17_09540</name>
</gene>
<proteinExistence type="predicted"/>
<dbReference type="AlphaFoldDB" id="A0A975JBV7"/>
<dbReference type="PROSITE" id="PS00330">
    <property type="entry name" value="HEMOLYSIN_CALCIUM"/>
    <property type="match status" value="1"/>
</dbReference>
<dbReference type="InterPro" id="IPR018511">
    <property type="entry name" value="Hemolysin-typ_Ca-bd_CS"/>
</dbReference>
<dbReference type="GO" id="GO:0005509">
    <property type="term" value="F:calcium ion binding"/>
    <property type="evidence" value="ECO:0007669"/>
    <property type="project" value="InterPro"/>
</dbReference>
<dbReference type="Pfam" id="PF00353">
    <property type="entry name" value="HemolysinCabind"/>
    <property type="match status" value="3"/>
</dbReference>
<accession>A0A975JBV7</accession>
<dbReference type="EMBL" id="CP073581">
    <property type="protein sequence ID" value="QUJ75255.1"/>
    <property type="molecule type" value="Genomic_DNA"/>
</dbReference>
<dbReference type="GO" id="GO:0005576">
    <property type="term" value="C:extracellular region"/>
    <property type="evidence" value="ECO:0007669"/>
    <property type="project" value="UniProtKB-SubCell"/>
</dbReference>
<organism evidence="3 4">
    <name type="scientific">Sulfitobacter albidus</name>
    <dbReference type="NCBI Taxonomy" id="2829501"/>
    <lineage>
        <taxon>Bacteria</taxon>
        <taxon>Pseudomonadati</taxon>
        <taxon>Pseudomonadota</taxon>
        <taxon>Alphaproteobacteria</taxon>
        <taxon>Rhodobacterales</taxon>
        <taxon>Roseobacteraceae</taxon>
        <taxon>Sulfitobacter</taxon>
    </lineage>
</organism>
<dbReference type="PANTHER" id="PTHR38340:SF1">
    <property type="entry name" value="S-LAYER PROTEIN"/>
    <property type="match status" value="1"/>
</dbReference>
<comment type="subcellular location">
    <subcellularLocation>
        <location evidence="1">Secreted</location>
    </subcellularLocation>
</comment>
<dbReference type="InterPro" id="IPR001343">
    <property type="entry name" value="Hemolysn_Ca-bd"/>
</dbReference>
<dbReference type="SUPFAM" id="SSF51120">
    <property type="entry name" value="beta-Roll"/>
    <property type="match status" value="2"/>
</dbReference>
<evidence type="ECO:0000256" key="1">
    <source>
        <dbReference type="ARBA" id="ARBA00004613"/>
    </source>
</evidence>
<dbReference type="PRINTS" id="PR00313">
    <property type="entry name" value="CABNDNGRPT"/>
</dbReference>
<dbReference type="PANTHER" id="PTHR38340">
    <property type="entry name" value="S-LAYER PROTEIN"/>
    <property type="match status" value="1"/>
</dbReference>
<dbReference type="InterPro" id="IPR050557">
    <property type="entry name" value="RTX_toxin/Mannuronan_C5-epim"/>
</dbReference>
<evidence type="ECO:0000313" key="4">
    <source>
        <dbReference type="Proteomes" id="UP000683291"/>
    </source>
</evidence>
<evidence type="ECO:0008006" key="5">
    <source>
        <dbReference type="Google" id="ProtNLM"/>
    </source>
</evidence>
<name>A0A975JBV7_9RHOB</name>
<dbReference type="Proteomes" id="UP000683291">
    <property type="component" value="Chromosome 1"/>
</dbReference>
<keyword evidence="4" id="KW-1185">Reference proteome</keyword>
<keyword evidence="2" id="KW-0964">Secreted</keyword>
<reference evidence="3" key="1">
    <citation type="submission" date="2021-04" db="EMBL/GenBank/DDBJ databases">
        <title>Complete genome sequence for Sulfitobacter sp. strain JK7-1.</title>
        <authorList>
            <person name="Park S.-J."/>
        </authorList>
    </citation>
    <scope>NUCLEOTIDE SEQUENCE</scope>
    <source>
        <strain evidence="3">JK7-1</strain>
    </source>
</reference>
<protein>
    <recommendedName>
        <fullName evidence="5">Calcium-binding protein</fullName>
    </recommendedName>
</protein>
<evidence type="ECO:0000313" key="3">
    <source>
        <dbReference type="EMBL" id="QUJ75255.1"/>
    </source>
</evidence>
<dbReference type="KEGG" id="sual:KDD17_09540"/>
<dbReference type="InterPro" id="IPR011049">
    <property type="entry name" value="Serralysin-like_metalloprot_C"/>
</dbReference>
<sequence length="546" mass="58416">MSQRPNLIIHSASESSNVWTLKNNLDFARTVGMDGMVMNGASSWNLMKPGVVIGLEDTRNQMDGFEEFNADYHNYFLTQTDDPGDVFDDAAWGQVVDNFRTVALAAREAGYKGLIFDNEEYNGQWQNFPEHYENADPSNQLAYQNQTALRGRQIMEAINEVFPEAEVGVMHGPYMSVFDEGQPDAIIGQGGGPGFHELRGALFTGMAEGLGPDQTLIDMGELYALRSAADFALSQTYRSSGIADLFDWSVDAQVRENWDDLVVQSHMLLTDEFPVGFTMSPEILEETLINAFAHSEEAVFIFSNPGDEDWFSPGGLDAAWTQAVENALAAADAAPSVPEDTPAPAPDAPVIDGLQVTGTQGADTLTASNEADVITGLAGNDDMASGGGADTMFGGTGNDTMQGGAGEDLLLGGAHGDFLYGGGQNDRLDGQNGDDNLWGQWGNDSLMGGAGDDWIRGGDGDDVIWAGAGQDVVWGEAGSDTFAFTAQDGRTEIRDFASGTDVILITDATFADLQIAQRGDAVLVAYGDTEIEVLQTVELDASDFVF</sequence>